<feature type="transmembrane region" description="Helical" evidence="7">
    <location>
        <begin position="142"/>
        <end position="163"/>
    </location>
</feature>
<dbReference type="Proteomes" id="UP000033608">
    <property type="component" value="Unassembled WGS sequence"/>
</dbReference>
<organism evidence="9 11">
    <name type="scientific">Devosia limi DSM 17137</name>
    <dbReference type="NCBI Taxonomy" id="1121477"/>
    <lineage>
        <taxon>Bacteria</taxon>
        <taxon>Pseudomonadati</taxon>
        <taxon>Pseudomonadota</taxon>
        <taxon>Alphaproteobacteria</taxon>
        <taxon>Hyphomicrobiales</taxon>
        <taxon>Devosiaceae</taxon>
        <taxon>Devosia</taxon>
    </lineage>
</organism>
<dbReference type="PATRIC" id="fig|1121477.3.peg.1919"/>
<feature type="transmembrane region" description="Helical" evidence="7">
    <location>
        <begin position="184"/>
        <end position="209"/>
    </location>
</feature>
<evidence type="ECO:0000313" key="11">
    <source>
        <dbReference type="Proteomes" id="UP000033608"/>
    </source>
</evidence>
<dbReference type="SUPFAM" id="SSF161098">
    <property type="entry name" value="MetI-like"/>
    <property type="match status" value="1"/>
</dbReference>
<evidence type="ECO:0000259" key="8">
    <source>
        <dbReference type="PROSITE" id="PS50928"/>
    </source>
</evidence>
<keyword evidence="3" id="KW-1003">Cell membrane</keyword>
<dbReference type="STRING" id="1121477.SAMN02745223_03714"/>
<evidence type="ECO:0000256" key="5">
    <source>
        <dbReference type="ARBA" id="ARBA00022989"/>
    </source>
</evidence>
<dbReference type="AlphaFoldDB" id="A0A0F5LUU6"/>
<keyword evidence="5 7" id="KW-1133">Transmembrane helix</keyword>
<feature type="domain" description="ABC transmembrane type-1" evidence="8">
    <location>
        <begin position="74"/>
        <end position="263"/>
    </location>
</feature>
<feature type="transmembrane region" description="Helical" evidence="7">
    <location>
        <begin position="12"/>
        <end position="35"/>
    </location>
</feature>
<comment type="similarity">
    <text evidence="7">Belongs to the binding-protein-dependent transport system permease family.</text>
</comment>
<dbReference type="OrthoDB" id="8013951at2"/>
<sequence length="278" mass="31113">MNTTRFPINPGRILVHVVLITISAVMVVPFVWMVLTAFKSMSEATAIPVQIFPSQLRWENFLTLFNSFNFGNMYLNSMVSTLLRVTAQVSFCAMAGYAFARLRFPGRDMLFAIVLSVMMVPPVLYIIPKFLLMTQLGWVNTLQGFVVPGFTSAFGTFLLRQFFKSLPNELAEAAKLDGCGPFRTFFWIMLPLAKPGIVAFGIFSILWSWNELLWPLIILNSPDKMTLSVGLATMEGEYVSNYPAMMAGAVLAVLPMIAMFFFFQRQFIEGIALTGSKG</sequence>
<comment type="subcellular location">
    <subcellularLocation>
        <location evidence="1 7">Cell membrane</location>
        <topology evidence="1 7">Multi-pass membrane protein</topology>
    </subcellularLocation>
</comment>
<accession>A0A0F5LUU6</accession>
<feature type="transmembrane region" description="Helical" evidence="7">
    <location>
        <begin position="244"/>
        <end position="263"/>
    </location>
</feature>
<reference evidence="9 11" key="1">
    <citation type="submission" date="2015-03" db="EMBL/GenBank/DDBJ databases">
        <authorList>
            <person name="Hassan Y.I."/>
            <person name="Lepp D."/>
            <person name="Zhou T."/>
        </authorList>
    </citation>
    <scope>NUCLEOTIDE SEQUENCE [LARGE SCALE GENOMIC DNA]</scope>
    <source>
        <strain evidence="9 11">DSM 17137</strain>
    </source>
</reference>
<proteinExistence type="inferred from homology"/>
<evidence type="ECO:0000256" key="7">
    <source>
        <dbReference type="RuleBase" id="RU363032"/>
    </source>
</evidence>
<keyword evidence="4 7" id="KW-0812">Transmembrane</keyword>
<dbReference type="PANTHER" id="PTHR43744:SF12">
    <property type="entry name" value="ABC TRANSPORTER PERMEASE PROTEIN MG189-RELATED"/>
    <property type="match status" value="1"/>
</dbReference>
<dbReference type="GO" id="GO:0055085">
    <property type="term" value="P:transmembrane transport"/>
    <property type="evidence" value="ECO:0007669"/>
    <property type="project" value="InterPro"/>
</dbReference>
<keyword evidence="2 7" id="KW-0813">Transport</keyword>
<dbReference type="RefSeq" id="WP_046134052.1">
    <property type="nucleotide sequence ID" value="NZ_FQVC01000015.1"/>
</dbReference>
<dbReference type="CDD" id="cd06261">
    <property type="entry name" value="TM_PBP2"/>
    <property type="match status" value="1"/>
</dbReference>
<feature type="transmembrane region" description="Helical" evidence="7">
    <location>
        <begin position="109"/>
        <end position="127"/>
    </location>
</feature>
<dbReference type="EMBL" id="LAJF01000041">
    <property type="protein sequence ID" value="KKB86098.1"/>
    <property type="molecule type" value="Genomic_DNA"/>
</dbReference>
<keyword evidence="10" id="KW-0762">Sugar transport</keyword>
<name>A0A0F5LUU6_9HYPH</name>
<evidence type="ECO:0000256" key="3">
    <source>
        <dbReference type="ARBA" id="ARBA00022475"/>
    </source>
</evidence>
<dbReference type="PROSITE" id="PS50928">
    <property type="entry name" value="ABC_TM1"/>
    <property type="match status" value="1"/>
</dbReference>
<dbReference type="EMBL" id="FQVC01000015">
    <property type="protein sequence ID" value="SHF85104.1"/>
    <property type="molecule type" value="Genomic_DNA"/>
</dbReference>
<evidence type="ECO:0000256" key="2">
    <source>
        <dbReference type="ARBA" id="ARBA00022448"/>
    </source>
</evidence>
<evidence type="ECO:0000313" key="12">
    <source>
        <dbReference type="Proteomes" id="UP000184533"/>
    </source>
</evidence>
<keyword evidence="6 7" id="KW-0472">Membrane</keyword>
<dbReference type="GO" id="GO:0005886">
    <property type="term" value="C:plasma membrane"/>
    <property type="evidence" value="ECO:0007669"/>
    <property type="project" value="UniProtKB-SubCell"/>
</dbReference>
<keyword evidence="11" id="KW-1185">Reference proteome</keyword>
<dbReference type="InterPro" id="IPR035906">
    <property type="entry name" value="MetI-like_sf"/>
</dbReference>
<reference evidence="10 12" key="2">
    <citation type="submission" date="2016-11" db="EMBL/GenBank/DDBJ databases">
        <authorList>
            <person name="Jaros S."/>
            <person name="Januszkiewicz K."/>
            <person name="Wedrychowicz H."/>
        </authorList>
    </citation>
    <scope>NUCLEOTIDE SEQUENCE [LARGE SCALE GENOMIC DNA]</scope>
    <source>
        <strain evidence="10 12">DSM 17137</strain>
    </source>
</reference>
<dbReference type="InterPro" id="IPR000515">
    <property type="entry name" value="MetI-like"/>
</dbReference>
<feature type="transmembrane region" description="Helical" evidence="7">
    <location>
        <begin position="74"/>
        <end position="97"/>
    </location>
</feature>
<evidence type="ECO:0000256" key="6">
    <source>
        <dbReference type="ARBA" id="ARBA00023136"/>
    </source>
</evidence>
<evidence type="ECO:0000313" key="10">
    <source>
        <dbReference type="EMBL" id="SHF85104.1"/>
    </source>
</evidence>
<protein>
    <submittedName>
        <fullName evidence="10">Multiple sugar transport system permease protein</fullName>
    </submittedName>
    <submittedName>
        <fullName evidence="9">Sugar ABC transporter permease</fullName>
    </submittedName>
</protein>
<evidence type="ECO:0000256" key="4">
    <source>
        <dbReference type="ARBA" id="ARBA00022692"/>
    </source>
</evidence>
<dbReference type="PANTHER" id="PTHR43744">
    <property type="entry name" value="ABC TRANSPORTER PERMEASE PROTEIN MG189-RELATED-RELATED"/>
    <property type="match status" value="1"/>
</dbReference>
<dbReference type="Gene3D" id="1.10.3720.10">
    <property type="entry name" value="MetI-like"/>
    <property type="match status" value="1"/>
</dbReference>
<dbReference type="Proteomes" id="UP000184533">
    <property type="component" value="Unassembled WGS sequence"/>
</dbReference>
<dbReference type="Pfam" id="PF00528">
    <property type="entry name" value="BPD_transp_1"/>
    <property type="match status" value="1"/>
</dbReference>
<gene>
    <name evidence="10" type="ORF">SAMN02745223_03714</name>
    <name evidence="9" type="ORF">VW29_04245</name>
</gene>
<evidence type="ECO:0000256" key="1">
    <source>
        <dbReference type="ARBA" id="ARBA00004651"/>
    </source>
</evidence>
<evidence type="ECO:0000313" key="9">
    <source>
        <dbReference type="EMBL" id="KKB86098.1"/>
    </source>
</evidence>